<organism evidence="2 3">
    <name type="scientific">Haloplanus vescus</name>
    <dbReference type="NCBI Taxonomy" id="555874"/>
    <lineage>
        <taxon>Archaea</taxon>
        <taxon>Methanobacteriati</taxon>
        <taxon>Methanobacteriota</taxon>
        <taxon>Stenosarchaea group</taxon>
        <taxon>Halobacteria</taxon>
        <taxon>Halobacteriales</taxon>
        <taxon>Haloferacaceae</taxon>
        <taxon>Haloplanus</taxon>
    </lineage>
</organism>
<keyword evidence="1" id="KW-1133">Transmembrane helix</keyword>
<dbReference type="InterPro" id="IPR055943">
    <property type="entry name" value="DUF7521"/>
</dbReference>
<dbReference type="OrthoDB" id="221164at2157"/>
<feature type="transmembrane region" description="Helical" evidence="1">
    <location>
        <begin position="14"/>
        <end position="37"/>
    </location>
</feature>
<keyword evidence="1" id="KW-0472">Membrane</keyword>
<feature type="transmembrane region" description="Helical" evidence="1">
    <location>
        <begin position="92"/>
        <end position="109"/>
    </location>
</feature>
<feature type="transmembrane region" description="Helical" evidence="1">
    <location>
        <begin position="49"/>
        <end position="72"/>
    </location>
</feature>
<dbReference type="RefSeq" id="WP_092632841.1">
    <property type="nucleotide sequence ID" value="NZ_FNQT01000001.1"/>
</dbReference>
<dbReference type="AlphaFoldDB" id="A0A1H3WX59"/>
<accession>A0A1H3WX59</accession>
<dbReference type="Proteomes" id="UP000236755">
    <property type="component" value="Unassembled WGS sequence"/>
</dbReference>
<dbReference type="EMBL" id="FNQT01000001">
    <property type="protein sequence ID" value="SDZ91301.1"/>
    <property type="molecule type" value="Genomic_DNA"/>
</dbReference>
<proteinExistence type="predicted"/>
<protein>
    <submittedName>
        <fullName evidence="2">Uncharacterized protein</fullName>
    </submittedName>
</protein>
<name>A0A1H3WX59_9EURY</name>
<sequence>MVVLQVNLATVPQFYFVLFVVVLVTIAMGSFVVYQAYQGYRRHGGRRMLFLAVGIGLITVVPPLLAITVASVGLRANFSLTIYTYHVPLAENIIKIIGLAFIIYSLALPSQSS</sequence>
<keyword evidence="1" id="KW-0812">Transmembrane</keyword>
<reference evidence="2 3" key="1">
    <citation type="submission" date="2016-10" db="EMBL/GenBank/DDBJ databases">
        <authorList>
            <person name="de Groot N.N."/>
        </authorList>
    </citation>
    <scope>NUCLEOTIDE SEQUENCE [LARGE SCALE GENOMIC DNA]</scope>
    <source>
        <strain evidence="2 3">CGMCC 1.8712</strain>
    </source>
</reference>
<keyword evidence="3" id="KW-1185">Reference proteome</keyword>
<evidence type="ECO:0000313" key="2">
    <source>
        <dbReference type="EMBL" id="SDZ91301.1"/>
    </source>
</evidence>
<dbReference type="STRING" id="555874.SAMN04488065_1184"/>
<evidence type="ECO:0000313" key="3">
    <source>
        <dbReference type="Proteomes" id="UP000236755"/>
    </source>
</evidence>
<evidence type="ECO:0000256" key="1">
    <source>
        <dbReference type="SAM" id="Phobius"/>
    </source>
</evidence>
<dbReference type="Pfam" id="PF24365">
    <property type="entry name" value="DUF7521"/>
    <property type="match status" value="1"/>
</dbReference>
<gene>
    <name evidence="2" type="ORF">SAMN04488065_1184</name>
</gene>